<dbReference type="RefSeq" id="XP_041296544.1">
    <property type="nucleotide sequence ID" value="XM_041440414.1"/>
</dbReference>
<protein>
    <submittedName>
        <fullName evidence="2">Uncharacterized protein</fullName>
    </submittedName>
</protein>
<dbReference type="AlphaFoldDB" id="A0A9P7FFU1"/>
<feature type="transmembrane region" description="Helical" evidence="1">
    <location>
        <begin position="67"/>
        <end position="87"/>
    </location>
</feature>
<feature type="transmembrane region" description="Helical" evidence="1">
    <location>
        <begin position="94"/>
        <end position="114"/>
    </location>
</feature>
<name>A0A9P7FFU1_9AGAM</name>
<accession>A0A9P7FFU1</accession>
<evidence type="ECO:0000256" key="1">
    <source>
        <dbReference type="SAM" id="Phobius"/>
    </source>
</evidence>
<proteinExistence type="predicted"/>
<dbReference type="Proteomes" id="UP000823399">
    <property type="component" value="Unassembled WGS sequence"/>
</dbReference>
<comment type="caution">
    <text evidence="2">The sequence shown here is derived from an EMBL/GenBank/DDBJ whole genome shotgun (WGS) entry which is preliminary data.</text>
</comment>
<keyword evidence="1" id="KW-1133">Transmembrane helix</keyword>
<reference evidence="2" key="1">
    <citation type="journal article" date="2020" name="New Phytol.">
        <title>Comparative genomics reveals dynamic genome evolution in host specialist ectomycorrhizal fungi.</title>
        <authorList>
            <person name="Lofgren L.A."/>
            <person name="Nguyen N.H."/>
            <person name="Vilgalys R."/>
            <person name="Ruytinx J."/>
            <person name="Liao H.L."/>
            <person name="Branco S."/>
            <person name="Kuo A."/>
            <person name="LaButti K."/>
            <person name="Lipzen A."/>
            <person name="Andreopoulos W."/>
            <person name="Pangilinan J."/>
            <person name="Riley R."/>
            <person name="Hundley H."/>
            <person name="Na H."/>
            <person name="Barry K."/>
            <person name="Grigoriev I.V."/>
            <person name="Stajich J.E."/>
            <person name="Kennedy P.G."/>
        </authorList>
    </citation>
    <scope>NUCLEOTIDE SEQUENCE</scope>
    <source>
        <strain evidence="2">FC423</strain>
    </source>
</reference>
<organism evidence="2 3">
    <name type="scientific">Suillus discolor</name>
    <dbReference type="NCBI Taxonomy" id="1912936"/>
    <lineage>
        <taxon>Eukaryota</taxon>
        <taxon>Fungi</taxon>
        <taxon>Dikarya</taxon>
        <taxon>Basidiomycota</taxon>
        <taxon>Agaricomycotina</taxon>
        <taxon>Agaricomycetes</taxon>
        <taxon>Agaricomycetidae</taxon>
        <taxon>Boletales</taxon>
        <taxon>Suillineae</taxon>
        <taxon>Suillaceae</taxon>
        <taxon>Suillus</taxon>
    </lineage>
</organism>
<evidence type="ECO:0000313" key="3">
    <source>
        <dbReference type="Proteomes" id="UP000823399"/>
    </source>
</evidence>
<evidence type="ECO:0000313" key="2">
    <source>
        <dbReference type="EMBL" id="KAG2114596.1"/>
    </source>
</evidence>
<keyword evidence="1" id="KW-0812">Transmembrane</keyword>
<dbReference type="OrthoDB" id="2706154at2759"/>
<dbReference type="EMBL" id="JABBWM010000009">
    <property type="protein sequence ID" value="KAG2114596.1"/>
    <property type="molecule type" value="Genomic_DNA"/>
</dbReference>
<feature type="transmembrane region" description="Helical" evidence="1">
    <location>
        <begin position="120"/>
        <end position="140"/>
    </location>
</feature>
<keyword evidence="3" id="KW-1185">Reference proteome</keyword>
<dbReference type="GeneID" id="64702673"/>
<sequence length="146" mass="16681">MFPPSLSQCSIIHSYPVACPLATCRLQLQVVKGSATINFQPPLLRLIVRLKLAHIKLLLVSAPQGPWLSMSPGIGALNFGIWGIFFAPAFFWRAWLVCWAALYMVLVSLLLHWFNLIINYFGFLVSLLLHWSNLIINYWCKRVRVI</sequence>
<gene>
    <name evidence="2" type="ORF">F5147DRAFT_758751</name>
</gene>
<keyword evidence="1" id="KW-0472">Membrane</keyword>